<sequence>MGALLAVTVAGAQDGAAGTLPLPGLTLEAAALAAVALGLAAARLRGAPDSDAGVLAAPAVLVLALAATLLPAGWALFVTPDDPHWAAAHDRWAVLLAASLAAVLWAGREPSRARLARRPTASGPGAAAPGLAKCLWSGKI</sequence>
<evidence type="ECO:0000313" key="2">
    <source>
        <dbReference type="EMBL" id="BCB88762.1"/>
    </source>
</evidence>
<keyword evidence="3" id="KW-1185">Reference proteome</keyword>
<evidence type="ECO:0000313" key="3">
    <source>
        <dbReference type="Proteomes" id="UP000503011"/>
    </source>
</evidence>
<dbReference type="RefSeq" id="WP_173160361.1">
    <property type="nucleotide sequence ID" value="NZ_AP022871.1"/>
</dbReference>
<name>A0A6F8YRN5_9ACTN</name>
<protein>
    <submittedName>
        <fullName evidence="2">Uncharacterized protein</fullName>
    </submittedName>
</protein>
<reference evidence="2 3" key="2">
    <citation type="submission" date="2020-03" db="EMBL/GenBank/DDBJ databases">
        <authorList>
            <person name="Ichikawa N."/>
            <person name="Kimura A."/>
            <person name="Kitahashi Y."/>
            <person name="Uohara A."/>
        </authorList>
    </citation>
    <scope>NUCLEOTIDE SEQUENCE [LARGE SCALE GENOMIC DNA]</scope>
    <source>
        <strain evidence="2 3">NBRC 105367</strain>
    </source>
</reference>
<organism evidence="2 3">
    <name type="scientific">Phytohabitans suffuscus</name>
    <dbReference type="NCBI Taxonomy" id="624315"/>
    <lineage>
        <taxon>Bacteria</taxon>
        <taxon>Bacillati</taxon>
        <taxon>Actinomycetota</taxon>
        <taxon>Actinomycetes</taxon>
        <taxon>Micromonosporales</taxon>
        <taxon>Micromonosporaceae</taxon>
    </lineage>
</organism>
<dbReference type="AlphaFoldDB" id="A0A6F8YRN5"/>
<evidence type="ECO:0000256" key="1">
    <source>
        <dbReference type="SAM" id="Phobius"/>
    </source>
</evidence>
<dbReference type="Proteomes" id="UP000503011">
    <property type="component" value="Chromosome"/>
</dbReference>
<keyword evidence="1" id="KW-0812">Transmembrane</keyword>
<accession>A0A6F8YRN5</accession>
<dbReference type="EMBL" id="AP022871">
    <property type="protein sequence ID" value="BCB88762.1"/>
    <property type="molecule type" value="Genomic_DNA"/>
</dbReference>
<feature type="transmembrane region" description="Helical" evidence="1">
    <location>
        <begin position="22"/>
        <end position="42"/>
    </location>
</feature>
<feature type="transmembrane region" description="Helical" evidence="1">
    <location>
        <begin position="54"/>
        <end position="77"/>
    </location>
</feature>
<dbReference type="KEGG" id="psuu:Psuf_060750"/>
<proteinExistence type="predicted"/>
<keyword evidence="1" id="KW-1133">Transmembrane helix</keyword>
<gene>
    <name evidence="2" type="ORF">Psuf_060750</name>
</gene>
<reference evidence="2 3" key="1">
    <citation type="submission" date="2020-03" db="EMBL/GenBank/DDBJ databases">
        <title>Whole genome shotgun sequence of Phytohabitans suffuscus NBRC 105367.</title>
        <authorList>
            <person name="Komaki H."/>
            <person name="Tamura T."/>
        </authorList>
    </citation>
    <scope>NUCLEOTIDE SEQUENCE [LARGE SCALE GENOMIC DNA]</scope>
    <source>
        <strain evidence="2 3">NBRC 105367</strain>
    </source>
</reference>
<keyword evidence="1" id="KW-0472">Membrane</keyword>
<feature type="transmembrane region" description="Helical" evidence="1">
    <location>
        <begin position="89"/>
        <end position="107"/>
    </location>
</feature>